<evidence type="ECO:0000313" key="5">
    <source>
        <dbReference type="EMBL" id="KAJ7360699.1"/>
    </source>
</evidence>
<feature type="transmembrane region" description="Helical" evidence="4">
    <location>
        <begin position="358"/>
        <end position="384"/>
    </location>
</feature>
<feature type="transmembrane region" description="Helical" evidence="4">
    <location>
        <begin position="422"/>
        <end position="443"/>
    </location>
</feature>
<dbReference type="EMBL" id="JARIHO010000005">
    <property type="protein sequence ID" value="KAJ7360699.1"/>
    <property type="molecule type" value="Genomic_DNA"/>
</dbReference>
<protein>
    <submittedName>
        <fullName evidence="5">MFS general substrate transporter</fullName>
    </submittedName>
</protein>
<reference evidence="5" key="1">
    <citation type="submission" date="2023-03" db="EMBL/GenBank/DDBJ databases">
        <title>Massive genome expansion in bonnet fungi (Mycena s.s.) driven by repeated elements and novel gene families across ecological guilds.</title>
        <authorList>
            <consortium name="Lawrence Berkeley National Laboratory"/>
            <person name="Harder C.B."/>
            <person name="Miyauchi S."/>
            <person name="Viragh M."/>
            <person name="Kuo A."/>
            <person name="Thoen E."/>
            <person name="Andreopoulos B."/>
            <person name="Lu D."/>
            <person name="Skrede I."/>
            <person name="Drula E."/>
            <person name="Henrissat B."/>
            <person name="Morin E."/>
            <person name="Kohler A."/>
            <person name="Barry K."/>
            <person name="LaButti K."/>
            <person name="Morin E."/>
            <person name="Salamov A."/>
            <person name="Lipzen A."/>
            <person name="Mereny Z."/>
            <person name="Hegedus B."/>
            <person name="Baldrian P."/>
            <person name="Stursova M."/>
            <person name="Weitz H."/>
            <person name="Taylor A."/>
            <person name="Grigoriev I.V."/>
            <person name="Nagy L.G."/>
            <person name="Martin F."/>
            <person name="Kauserud H."/>
        </authorList>
    </citation>
    <scope>NUCLEOTIDE SEQUENCE</scope>
    <source>
        <strain evidence="5">CBHHK002</strain>
    </source>
</reference>
<organism evidence="5 6">
    <name type="scientific">Mycena albidolilacea</name>
    <dbReference type="NCBI Taxonomy" id="1033008"/>
    <lineage>
        <taxon>Eukaryota</taxon>
        <taxon>Fungi</taxon>
        <taxon>Dikarya</taxon>
        <taxon>Basidiomycota</taxon>
        <taxon>Agaricomycotina</taxon>
        <taxon>Agaricomycetes</taxon>
        <taxon>Agaricomycetidae</taxon>
        <taxon>Agaricales</taxon>
        <taxon>Marasmiineae</taxon>
        <taxon>Mycenaceae</taxon>
        <taxon>Mycena</taxon>
    </lineage>
</organism>
<dbReference type="AlphaFoldDB" id="A0AAD7F1X3"/>
<dbReference type="SUPFAM" id="SSF103473">
    <property type="entry name" value="MFS general substrate transporter"/>
    <property type="match status" value="1"/>
</dbReference>
<feature type="transmembrane region" description="Helical" evidence="4">
    <location>
        <begin position="396"/>
        <end position="416"/>
    </location>
</feature>
<evidence type="ECO:0000256" key="1">
    <source>
        <dbReference type="ARBA" id="ARBA00004141"/>
    </source>
</evidence>
<feature type="transmembrane region" description="Helical" evidence="4">
    <location>
        <begin position="266"/>
        <end position="291"/>
    </location>
</feature>
<feature type="transmembrane region" description="Helical" evidence="4">
    <location>
        <begin position="334"/>
        <end position="352"/>
    </location>
</feature>
<keyword evidence="4" id="KW-0472">Membrane</keyword>
<keyword evidence="4" id="KW-0812">Transmembrane</keyword>
<dbReference type="PANTHER" id="PTHR11360">
    <property type="entry name" value="MONOCARBOXYLATE TRANSPORTER"/>
    <property type="match status" value="1"/>
</dbReference>
<comment type="caution">
    <text evidence="5">The sequence shown here is derived from an EMBL/GenBank/DDBJ whole genome shotgun (WGS) entry which is preliminary data.</text>
</comment>
<dbReference type="Proteomes" id="UP001218218">
    <property type="component" value="Unassembled WGS sequence"/>
</dbReference>
<feature type="transmembrane region" description="Helical" evidence="4">
    <location>
        <begin position="187"/>
        <end position="208"/>
    </location>
</feature>
<evidence type="ECO:0000256" key="2">
    <source>
        <dbReference type="ARBA" id="ARBA00006727"/>
    </source>
</evidence>
<dbReference type="Gene3D" id="1.20.1250.20">
    <property type="entry name" value="MFS general substrate transporter like domains"/>
    <property type="match status" value="2"/>
</dbReference>
<dbReference type="PANTHER" id="PTHR11360:SF234">
    <property type="entry name" value="MFS-TYPE TRANSPORTER DBAD-RELATED"/>
    <property type="match status" value="1"/>
</dbReference>
<proteinExistence type="inferred from homology"/>
<keyword evidence="6" id="KW-1185">Reference proteome</keyword>
<feature type="region of interest" description="Disordered" evidence="3">
    <location>
        <begin position="1"/>
        <end position="24"/>
    </location>
</feature>
<gene>
    <name evidence="5" type="ORF">DFH08DRAFT_951363</name>
</gene>
<dbReference type="GO" id="GO:0022857">
    <property type="term" value="F:transmembrane transporter activity"/>
    <property type="evidence" value="ECO:0007669"/>
    <property type="project" value="InterPro"/>
</dbReference>
<comment type="subcellular location">
    <subcellularLocation>
        <location evidence="1">Membrane</location>
        <topology evidence="1">Multi-pass membrane protein</topology>
    </subcellularLocation>
</comment>
<accession>A0AAD7F1X3</accession>
<name>A0AAD7F1X3_9AGAR</name>
<sequence length="456" mass="49059">MDPQPAQTDKESESNSGVAKESSPVPFEVPFEVPDGGFVAWRTVAGAWLILFGTFGYAHTFGVYEDYYVRVYLTNHTPSSIAWIGSFQLMMPSLMGPVAGKIFDAGGFYAVEAVGGLIFTFSVFMLSLCKPNQYYQVCTAAASCLPPVMTVWLQIFLAQAIGMGLGLGLTFLPSVGITVHHFKRRRGLASGIVMSGSAIGATVFPIMTNQLLPRYGFAKTIRLTGAIIPPVLVLGNLMMRTRLPPRSKRGANTAPPNIKSFFVEPAYIFTVVGNFVGLLGLFFPLVYIQLFSVQHSDSIDRNLVFYSVAILNASGALVRVLGTYLADLYGPFNVQVACSIGGGTLIWAMLGIHNGRSLVVISLLYGAFSNAYLALAFACVASLAKGPEEIGARTGVVLALSSFGELVSSPIQGALLTSDYHWIRPVAFAATMTFVSGACYFVARTLHARVTSTWRV</sequence>
<feature type="transmembrane region" description="Helical" evidence="4">
    <location>
        <begin position="220"/>
        <end position="239"/>
    </location>
</feature>
<evidence type="ECO:0000256" key="3">
    <source>
        <dbReference type="SAM" id="MobiDB-lite"/>
    </source>
</evidence>
<dbReference type="InterPro" id="IPR050327">
    <property type="entry name" value="Proton-linked_MCT"/>
</dbReference>
<comment type="similarity">
    <text evidence="2">Belongs to the major facilitator superfamily. Monocarboxylate porter (TC 2.A.1.13) family.</text>
</comment>
<dbReference type="GO" id="GO:0016020">
    <property type="term" value="C:membrane"/>
    <property type="evidence" value="ECO:0007669"/>
    <property type="project" value="UniProtKB-SubCell"/>
</dbReference>
<dbReference type="Pfam" id="PF07690">
    <property type="entry name" value="MFS_1"/>
    <property type="match status" value="1"/>
</dbReference>
<feature type="transmembrane region" description="Helical" evidence="4">
    <location>
        <begin position="39"/>
        <end position="60"/>
    </location>
</feature>
<evidence type="ECO:0000256" key="4">
    <source>
        <dbReference type="SAM" id="Phobius"/>
    </source>
</evidence>
<dbReference type="InterPro" id="IPR011701">
    <property type="entry name" value="MFS"/>
</dbReference>
<feature type="transmembrane region" description="Helical" evidence="4">
    <location>
        <begin position="151"/>
        <end position="175"/>
    </location>
</feature>
<feature type="transmembrane region" description="Helical" evidence="4">
    <location>
        <begin position="107"/>
        <end position="126"/>
    </location>
</feature>
<evidence type="ECO:0000313" key="6">
    <source>
        <dbReference type="Proteomes" id="UP001218218"/>
    </source>
</evidence>
<keyword evidence="4" id="KW-1133">Transmembrane helix</keyword>
<dbReference type="InterPro" id="IPR036259">
    <property type="entry name" value="MFS_trans_sf"/>
</dbReference>
<feature type="transmembrane region" description="Helical" evidence="4">
    <location>
        <begin position="303"/>
        <end position="322"/>
    </location>
</feature>